<gene>
    <name evidence="4" type="ORF">Catovirus_1_552</name>
</gene>
<dbReference type="Pfam" id="PF07282">
    <property type="entry name" value="Cas12f1-like_TNB"/>
    <property type="match status" value="1"/>
</dbReference>
<dbReference type="EMBL" id="KY684083">
    <property type="protein sequence ID" value="ARF08502.1"/>
    <property type="molecule type" value="Genomic_DNA"/>
</dbReference>
<dbReference type="InterPro" id="IPR010095">
    <property type="entry name" value="Cas12f1-like_TNB"/>
</dbReference>
<dbReference type="InterPro" id="IPR051491">
    <property type="entry name" value="Recombinase/Transposase-rel"/>
</dbReference>
<dbReference type="PANTHER" id="PTHR36172:SF1">
    <property type="entry name" value="RESOLVASE-RELATED"/>
    <property type="match status" value="1"/>
</dbReference>
<organism evidence="4">
    <name type="scientific">Catovirus CTV1</name>
    <dbReference type="NCBI Taxonomy" id="1977631"/>
    <lineage>
        <taxon>Viruses</taxon>
        <taxon>Varidnaviria</taxon>
        <taxon>Bamfordvirae</taxon>
        <taxon>Nucleocytoviricota</taxon>
        <taxon>Megaviricetes</taxon>
        <taxon>Imitervirales</taxon>
        <taxon>Mimiviridae</taxon>
        <taxon>Klosneuvirinae</taxon>
        <taxon>Catovirus</taxon>
    </lineage>
</organism>
<sequence length="458" mass="54377">MTKKKKKFKKKKIFYKKYHKFNWLSRLFNDNQFSDLSSYIFFHGDHFWKHKYNLPFKSQLSFSWFDFHKSIQISPANPIMPSDARFVDKTKFNAKKTESFVLHPNPLQKKILLTWIDAFTDMMNETIKFQKNRLFHKKQLILDSRKLRDHNLKTIKNKIIARTGVNSHVMDQAIKLICEMYDSSIANIRNHKRPFRIRYIKKNKNKRILKMEKILISKNGKTFCSSVFGKFLDNRLSNVTSDFTIQYDKLKDRFMLFYTKNANKIKTNKKDQMGLDPGIRTFLTGYSNNHAIKIANNAHDRISDIHKKIDEIRGSNLSKRRKIKALEKRESKIENLVKDLHWKTAKYLTDNYGEIIIGNFSTKKMGEQEGMNKMVKRVGNSLSLYKFKQKLQYKCLLKNVKYKEVDENHTSKLCSNCGVEYKWNLQGKKIYDCNYCGLEMDRDINGAKNIMIKSIIRK</sequence>
<dbReference type="GO" id="GO:0003677">
    <property type="term" value="F:DNA binding"/>
    <property type="evidence" value="ECO:0007669"/>
    <property type="project" value="UniProtKB-KW"/>
</dbReference>
<keyword evidence="2" id="KW-0233">DNA recombination</keyword>
<dbReference type="NCBIfam" id="NF040570">
    <property type="entry name" value="guided_TnpB"/>
    <property type="match status" value="1"/>
</dbReference>
<feature type="domain" description="Cas12f1-like TNB" evidence="3">
    <location>
        <begin position="385"/>
        <end position="450"/>
    </location>
</feature>
<dbReference type="GO" id="GO:0006310">
    <property type="term" value="P:DNA recombination"/>
    <property type="evidence" value="ECO:0007669"/>
    <property type="project" value="UniProtKB-KW"/>
</dbReference>
<name>A0A1V0S9X0_9VIRU</name>
<evidence type="ECO:0000313" key="4">
    <source>
        <dbReference type="EMBL" id="ARF08502.1"/>
    </source>
</evidence>
<keyword evidence="1" id="KW-0238">DNA-binding</keyword>
<evidence type="ECO:0000259" key="3">
    <source>
        <dbReference type="Pfam" id="PF07282"/>
    </source>
</evidence>
<protein>
    <submittedName>
        <fullName evidence="4">Transposase</fullName>
    </submittedName>
</protein>
<accession>A0A1V0S9X0</accession>
<reference evidence="4" key="1">
    <citation type="journal article" date="2017" name="Science">
        <title>Giant viruses with an expanded complement of translation system components.</title>
        <authorList>
            <person name="Schulz F."/>
            <person name="Yutin N."/>
            <person name="Ivanova N.N."/>
            <person name="Ortega D.R."/>
            <person name="Lee T.K."/>
            <person name="Vierheilig J."/>
            <person name="Daims H."/>
            <person name="Horn M."/>
            <person name="Wagner M."/>
            <person name="Jensen G.J."/>
            <person name="Kyrpides N.C."/>
            <person name="Koonin E.V."/>
            <person name="Woyke T."/>
        </authorList>
    </citation>
    <scope>NUCLEOTIDE SEQUENCE</scope>
    <source>
        <strain evidence="4">CTV1</strain>
    </source>
</reference>
<evidence type="ECO:0000256" key="2">
    <source>
        <dbReference type="ARBA" id="ARBA00023172"/>
    </source>
</evidence>
<dbReference type="PANTHER" id="PTHR36172">
    <property type="match status" value="1"/>
</dbReference>
<evidence type="ECO:0000256" key="1">
    <source>
        <dbReference type="ARBA" id="ARBA00023125"/>
    </source>
</evidence>
<proteinExistence type="predicted"/>